<keyword evidence="5" id="KW-1185">Reference proteome</keyword>
<dbReference type="Proteomes" id="UP001439008">
    <property type="component" value="Unassembled WGS sequence"/>
</dbReference>
<evidence type="ECO:0000259" key="3">
    <source>
        <dbReference type="Pfam" id="PF00464"/>
    </source>
</evidence>
<keyword evidence="2" id="KW-0663">Pyridoxal phosphate</keyword>
<reference evidence="4 5" key="1">
    <citation type="journal article" date="2024" name="BMC Biol.">
        <title>Comparative genomics of Ascetosporea gives new insight into the evolutionary basis for animal parasitism in Rhizaria.</title>
        <authorList>
            <person name="Hiltunen Thoren M."/>
            <person name="Onut-Brannstrom I."/>
            <person name="Alfjorden A."/>
            <person name="Peckova H."/>
            <person name="Swords F."/>
            <person name="Hooper C."/>
            <person name="Holzer A.S."/>
            <person name="Bass D."/>
            <person name="Burki F."/>
        </authorList>
    </citation>
    <scope>NUCLEOTIDE SEQUENCE [LARGE SCALE GENOMIC DNA]</scope>
    <source>
        <strain evidence="4">20-A016</strain>
    </source>
</reference>
<dbReference type="SUPFAM" id="SSF53383">
    <property type="entry name" value="PLP-dependent transferases"/>
    <property type="match status" value="1"/>
</dbReference>
<comment type="caution">
    <text evidence="4">The sequence shown here is derived from an EMBL/GenBank/DDBJ whole genome shotgun (WGS) entry which is preliminary data.</text>
</comment>
<feature type="domain" description="Serine hydroxymethyltransferase-like" evidence="3">
    <location>
        <begin position="2"/>
        <end position="113"/>
    </location>
</feature>
<comment type="cofactor">
    <cofactor evidence="1">
        <name>pyridoxal 5'-phosphate</name>
        <dbReference type="ChEBI" id="CHEBI:597326"/>
    </cofactor>
</comment>
<dbReference type="EC" id="2.1.2.1" evidence="4"/>
<evidence type="ECO:0000256" key="1">
    <source>
        <dbReference type="ARBA" id="ARBA00001933"/>
    </source>
</evidence>
<dbReference type="GO" id="GO:0004372">
    <property type="term" value="F:glycine hydroxymethyltransferase activity"/>
    <property type="evidence" value="ECO:0007669"/>
    <property type="project" value="UniProtKB-EC"/>
</dbReference>
<keyword evidence="4" id="KW-0808">Transferase</keyword>
<dbReference type="InterPro" id="IPR039429">
    <property type="entry name" value="SHMT-like_dom"/>
</dbReference>
<dbReference type="Pfam" id="PF00464">
    <property type="entry name" value="SHMT"/>
    <property type="match status" value="1"/>
</dbReference>
<evidence type="ECO:0000256" key="2">
    <source>
        <dbReference type="ARBA" id="ARBA00022898"/>
    </source>
</evidence>
<dbReference type="PANTHER" id="PTHR11680">
    <property type="entry name" value="SERINE HYDROXYMETHYLTRANSFERASE"/>
    <property type="match status" value="1"/>
</dbReference>
<dbReference type="Gene3D" id="3.90.1150.10">
    <property type="entry name" value="Aspartate Aminotransferase, domain 1"/>
    <property type="match status" value="1"/>
</dbReference>
<gene>
    <name evidence="4" type="primary">SHMT1</name>
    <name evidence="4" type="ORF">MHBO_005008</name>
</gene>
<proteinExistence type="predicted"/>
<protein>
    <submittedName>
        <fullName evidence="4">Serine hydroxymethyltransferase, cytosolic</fullName>
        <ecNumber evidence="4">2.1.2.1</ecNumber>
    </submittedName>
</protein>
<dbReference type="InterPro" id="IPR015424">
    <property type="entry name" value="PyrdxlP-dep_Trfase"/>
</dbReference>
<evidence type="ECO:0000313" key="4">
    <source>
        <dbReference type="EMBL" id="MES1923436.1"/>
    </source>
</evidence>
<name>A0ABV2AUU6_9EUKA</name>
<sequence>IAVQLKRVDTEDFVSYSENVIKNAKKLANELIRRCFSVFGGGTDTHLFLWNCKKSGLSGNVLEKYYEKVGIFVSRNKIPGDKDESSVSGLRVGLAALTTRGMTERDIVVLADFLEEGFYNAKILAMEIGENELMDILKNGQINNIDAKFDSLNERVKTFANKFNAPGIL</sequence>
<accession>A0ABV2AUU6</accession>
<dbReference type="PANTHER" id="PTHR11680:SF35">
    <property type="entry name" value="SERINE HYDROXYMETHYLTRANSFERASE 1"/>
    <property type="match status" value="1"/>
</dbReference>
<feature type="non-terminal residue" evidence="4">
    <location>
        <position position="1"/>
    </location>
</feature>
<organism evidence="4 5">
    <name type="scientific">Bonamia ostreae</name>
    <dbReference type="NCBI Taxonomy" id="126728"/>
    <lineage>
        <taxon>Eukaryota</taxon>
        <taxon>Sar</taxon>
        <taxon>Rhizaria</taxon>
        <taxon>Endomyxa</taxon>
        <taxon>Ascetosporea</taxon>
        <taxon>Haplosporida</taxon>
        <taxon>Bonamia</taxon>
    </lineage>
</organism>
<dbReference type="InterPro" id="IPR049943">
    <property type="entry name" value="Ser_HO-MeTrfase-like"/>
</dbReference>
<dbReference type="InterPro" id="IPR015422">
    <property type="entry name" value="PyrdxlP-dep_Trfase_small"/>
</dbReference>
<evidence type="ECO:0000313" key="5">
    <source>
        <dbReference type="Proteomes" id="UP001439008"/>
    </source>
</evidence>
<dbReference type="EMBL" id="JBDODL010006196">
    <property type="protein sequence ID" value="MES1923436.1"/>
    <property type="molecule type" value="Genomic_DNA"/>
</dbReference>